<accession>M6HJ90</accession>
<proteinExistence type="predicted"/>
<evidence type="ECO:0000313" key="2">
    <source>
        <dbReference type="Proteomes" id="UP000012089"/>
    </source>
</evidence>
<gene>
    <name evidence="1" type="ORF">LEP1GSC158_2656</name>
</gene>
<sequence length="51" mass="6056">MHVHKEENPLFVIVGFFSKATTSQDSKNFRKTIGFFFGRLILKHHRKSFVF</sequence>
<dbReference type="EMBL" id="AFMF02000017">
    <property type="protein sequence ID" value="EMM97403.1"/>
    <property type="molecule type" value="Genomic_DNA"/>
</dbReference>
<organism evidence="1 2">
    <name type="scientific">Leptospira interrogans serovar Zanoni str. LT2156</name>
    <dbReference type="NCBI Taxonomy" id="1001601"/>
    <lineage>
        <taxon>Bacteria</taxon>
        <taxon>Pseudomonadati</taxon>
        <taxon>Spirochaetota</taxon>
        <taxon>Spirochaetia</taxon>
        <taxon>Leptospirales</taxon>
        <taxon>Leptospiraceae</taxon>
        <taxon>Leptospira</taxon>
    </lineage>
</organism>
<protein>
    <submittedName>
        <fullName evidence="1">Uncharacterized protein</fullName>
    </submittedName>
</protein>
<comment type="caution">
    <text evidence="1">The sequence shown here is derived from an EMBL/GenBank/DDBJ whole genome shotgun (WGS) entry which is preliminary data.</text>
</comment>
<reference evidence="1 2" key="1">
    <citation type="submission" date="2013-01" db="EMBL/GenBank/DDBJ databases">
        <authorList>
            <person name="Harkins D.M."/>
            <person name="Durkin A.S."/>
            <person name="Brinkac L.M."/>
            <person name="Haft D.H."/>
            <person name="Selengut J.D."/>
            <person name="Sanka R."/>
            <person name="DePew J."/>
            <person name="Purushe J."/>
            <person name="Tulsiani S.M."/>
            <person name="Graham G.C."/>
            <person name="Burns M.-A."/>
            <person name="Dohnt M.F."/>
            <person name="Smythe L.D."/>
            <person name="McKay D.B."/>
            <person name="Craig S.B."/>
            <person name="Vinetz J.M."/>
            <person name="Sutton G.G."/>
            <person name="Nierman W.C."/>
            <person name="Fouts D.E."/>
        </authorList>
    </citation>
    <scope>NUCLEOTIDE SEQUENCE [LARGE SCALE GENOMIC DNA]</scope>
    <source>
        <strain evidence="1 2">LT2156</strain>
    </source>
</reference>
<name>M6HJ90_LEPIR</name>
<evidence type="ECO:0000313" key="1">
    <source>
        <dbReference type="EMBL" id="EMM97403.1"/>
    </source>
</evidence>
<dbReference type="AlphaFoldDB" id="M6HJ90"/>
<dbReference type="Proteomes" id="UP000012089">
    <property type="component" value="Unassembled WGS sequence"/>
</dbReference>